<dbReference type="Proteomes" id="UP000237000">
    <property type="component" value="Unassembled WGS sequence"/>
</dbReference>
<comment type="caution">
    <text evidence="1">The sequence shown here is derived from an EMBL/GenBank/DDBJ whole genome shotgun (WGS) entry which is preliminary data.</text>
</comment>
<protein>
    <submittedName>
        <fullName evidence="1">Uncharacterized protein</fullName>
    </submittedName>
</protein>
<dbReference type="EMBL" id="JXTC01000159">
    <property type="protein sequence ID" value="PON84630.1"/>
    <property type="molecule type" value="Genomic_DNA"/>
</dbReference>
<accession>A0A2P5EGG5</accession>
<feature type="non-terminal residue" evidence="1">
    <location>
        <position position="87"/>
    </location>
</feature>
<proteinExistence type="predicted"/>
<dbReference type="AlphaFoldDB" id="A0A2P5EGG5"/>
<gene>
    <name evidence="1" type="ORF">TorRG33x02_195690</name>
</gene>
<sequence length="87" mass="9983">MKFPTPEGVRVLRGEQHEARECYNQSIRTAEKKIEKVQTCEQRFVSSGPIDENLDPRVIDEEKKNGPVEELAELPVDKCDKSKTLKI</sequence>
<dbReference type="InParanoid" id="A0A2P5EGG5"/>
<reference evidence="2" key="1">
    <citation type="submission" date="2016-06" db="EMBL/GenBank/DDBJ databases">
        <title>Parallel loss of symbiosis genes in relatives of nitrogen-fixing non-legume Parasponia.</title>
        <authorList>
            <person name="Van Velzen R."/>
            <person name="Holmer R."/>
            <person name="Bu F."/>
            <person name="Rutten L."/>
            <person name="Van Zeijl A."/>
            <person name="Liu W."/>
            <person name="Santuari L."/>
            <person name="Cao Q."/>
            <person name="Sharma T."/>
            <person name="Shen D."/>
            <person name="Roswanjaya Y."/>
            <person name="Wardhani T."/>
            <person name="Kalhor M.S."/>
            <person name="Jansen J."/>
            <person name="Van den Hoogen J."/>
            <person name="Gungor B."/>
            <person name="Hartog M."/>
            <person name="Hontelez J."/>
            <person name="Verver J."/>
            <person name="Yang W.-C."/>
            <person name="Schijlen E."/>
            <person name="Repin R."/>
            <person name="Schilthuizen M."/>
            <person name="Schranz E."/>
            <person name="Heidstra R."/>
            <person name="Miyata K."/>
            <person name="Fedorova E."/>
            <person name="Kohlen W."/>
            <person name="Bisseling T."/>
            <person name="Smit S."/>
            <person name="Geurts R."/>
        </authorList>
    </citation>
    <scope>NUCLEOTIDE SEQUENCE [LARGE SCALE GENOMIC DNA]</scope>
    <source>
        <strain evidence="2">cv. RG33-2</strain>
    </source>
</reference>
<name>A0A2P5EGG5_TREOI</name>
<evidence type="ECO:0000313" key="1">
    <source>
        <dbReference type="EMBL" id="PON84630.1"/>
    </source>
</evidence>
<dbReference type="OrthoDB" id="2441647at2759"/>
<organism evidence="1 2">
    <name type="scientific">Trema orientale</name>
    <name type="common">Charcoal tree</name>
    <name type="synonym">Celtis orientalis</name>
    <dbReference type="NCBI Taxonomy" id="63057"/>
    <lineage>
        <taxon>Eukaryota</taxon>
        <taxon>Viridiplantae</taxon>
        <taxon>Streptophyta</taxon>
        <taxon>Embryophyta</taxon>
        <taxon>Tracheophyta</taxon>
        <taxon>Spermatophyta</taxon>
        <taxon>Magnoliopsida</taxon>
        <taxon>eudicotyledons</taxon>
        <taxon>Gunneridae</taxon>
        <taxon>Pentapetalae</taxon>
        <taxon>rosids</taxon>
        <taxon>fabids</taxon>
        <taxon>Rosales</taxon>
        <taxon>Cannabaceae</taxon>
        <taxon>Trema</taxon>
    </lineage>
</organism>
<keyword evidence="2" id="KW-1185">Reference proteome</keyword>
<evidence type="ECO:0000313" key="2">
    <source>
        <dbReference type="Proteomes" id="UP000237000"/>
    </source>
</evidence>